<dbReference type="Proteomes" id="UP000006523">
    <property type="component" value="Segment"/>
</dbReference>
<dbReference type="OrthoDB" id="25891at10239"/>
<feature type="region of interest" description="Disordered" evidence="1">
    <location>
        <begin position="65"/>
        <end position="87"/>
    </location>
</feature>
<reference evidence="2 3" key="1">
    <citation type="journal article" date="2010" name="Environ. Microbiol.">
        <title>Genomic analysis of oceanic cyanobacterial myoviruses compared with T4-like myoviruses from diverse hosts and environments.</title>
        <authorList>
            <person name="Sullivan M.B."/>
            <person name="Huang K.H."/>
            <person name="Ignacio-Espinoza J.C."/>
            <person name="Berlin A.M."/>
            <person name="Kelly L."/>
            <person name="Weigele P.R."/>
            <person name="DeFrancesco A.S."/>
            <person name="Kern S.E."/>
            <person name="Thompson L.R."/>
            <person name="Young S."/>
            <person name="Yandava C."/>
            <person name="Fu R."/>
            <person name="Krastins B."/>
            <person name="Chase M."/>
            <person name="Sarracino D."/>
            <person name="Osburne M.S."/>
            <person name="Henn M.R."/>
            <person name="Chisholm S.W."/>
        </authorList>
    </citation>
    <scope>NUCLEOTIDE SEQUENCE [LARGE SCALE GENOMIC DNA]</scope>
    <source>
        <strain evidence="2">6501-1</strain>
    </source>
</reference>
<gene>
    <name evidence="2" type="ORF">SSM1_227</name>
</gene>
<evidence type="ECO:0000313" key="3">
    <source>
        <dbReference type="Proteomes" id="UP000006523"/>
    </source>
</evidence>
<proteinExistence type="predicted"/>
<dbReference type="EMBL" id="GU071094">
    <property type="protein sequence ID" value="ADO97124.1"/>
    <property type="molecule type" value="Genomic_DNA"/>
</dbReference>
<keyword evidence="3" id="KW-1185">Reference proteome</keyword>
<dbReference type="RefSeq" id="YP_004323117.1">
    <property type="nucleotide sequence ID" value="NC_015282.1"/>
</dbReference>
<feature type="compositionally biased region" description="Basic and acidic residues" evidence="1">
    <location>
        <begin position="78"/>
        <end position="87"/>
    </location>
</feature>
<sequence>MELPKIKNQDLPQELREIVGDGDAEFDMVVDPMDVMDIQFDPDSYYEGRHQVAQMLIESRKKLHNYHATQRHNQNSKENSKDSEETP</sequence>
<name>E3SIN3_9CAUD</name>
<protein>
    <submittedName>
        <fullName evidence="2">Uncharacterized protein</fullName>
    </submittedName>
</protein>
<feature type="compositionally biased region" description="Polar residues" evidence="1">
    <location>
        <begin position="67"/>
        <end position="77"/>
    </location>
</feature>
<evidence type="ECO:0000313" key="2">
    <source>
        <dbReference type="EMBL" id="ADO97124.1"/>
    </source>
</evidence>
<dbReference type="GeneID" id="10327401"/>
<evidence type="ECO:0000256" key="1">
    <source>
        <dbReference type="SAM" id="MobiDB-lite"/>
    </source>
</evidence>
<organism evidence="2 3">
    <name type="scientific">Synechococcus phage S-SM1</name>
    <dbReference type="NCBI Taxonomy" id="444859"/>
    <lineage>
        <taxon>Viruses</taxon>
        <taxon>Duplodnaviria</taxon>
        <taxon>Heunggongvirae</taxon>
        <taxon>Uroviricota</taxon>
        <taxon>Caudoviricetes</taxon>
        <taxon>Pantevenvirales</taxon>
        <taxon>Kyanoviridae</taxon>
        <taxon>Thetisvirus</taxon>
        <taxon>Thetisvirus ssm1</taxon>
    </lineage>
</organism>
<dbReference type="KEGG" id="vg:10327401"/>
<accession>E3SIN3</accession>